<dbReference type="GO" id="GO:0015031">
    <property type="term" value="P:protein transport"/>
    <property type="evidence" value="ECO:0007669"/>
    <property type="project" value="UniProtKB-UniRule"/>
</dbReference>
<dbReference type="InterPro" id="IPR037041">
    <property type="entry name" value="Trigger_fac_C_sf"/>
</dbReference>
<evidence type="ECO:0000313" key="16">
    <source>
        <dbReference type="EMBL" id="BDU49961.1"/>
    </source>
</evidence>
<dbReference type="InterPro" id="IPR046357">
    <property type="entry name" value="PPIase_dom_sf"/>
</dbReference>
<evidence type="ECO:0000313" key="17">
    <source>
        <dbReference type="Proteomes" id="UP001321582"/>
    </source>
</evidence>
<dbReference type="GO" id="GO:0044183">
    <property type="term" value="F:protein folding chaperone"/>
    <property type="evidence" value="ECO:0007669"/>
    <property type="project" value="TreeGrafter"/>
</dbReference>
<dbReference type="InterPro" id="IPR001179">
    <property type="entry name" value="PPIase_FKBP_dom"/>
</dbReference>
<dbReference type="InterPro" id="IPR008880">
    <property type="entry name" value="Trigger_fac_C"/>
</dbReference>
<evidence type="ECO:0000256" key="2">
    <source>
        <dbReference type="ARBA" id="ARBA00005464"/>
    </source>
</evidence>
<dbReference type="PANTHER" id="PTHR30560">
    <property type="entry name" value="TRIGGER FACTOR CHAPERONE AND PEPTIDYL-PROLYL CIS/TRANS ISOMERASE"/>
    <property type="match status" value="1"/>
</dbReference>
<evidence type="ECO:0000256" key="11">
    <source>
        <dbReference type="HAMAP-Rule" id="MF_00303"/>
    </source>
</evidence>
<comment type="function">
    <text evidence="11">Involved in protein export. Acts as a chaperone by maintaining the newly synthesized protein in an open conformation. Functions as a peptidyl-prolyl cis-trans isomerase.</text>
</comment>
<evidence type="ECO:0000256" key="4">
    <source>
        <dbReference type="ARBA" id="ARBA00016902"/>
    </source>
</evidence>
<feature type="coiled-coil region" evidence="14">
    <location>
        <begin position="119"/>
        <end position="160"/>
    </location>
</feature>
<keyword evidence="17" id="KW-1185">Reference proteome</keyword>
<dbReference type="GO" id="GO:0003755">
    <property type="term" value="F:peptidyl-prolyl cis-trans isomerase activity"/>
    <property type="evidence" value="ECO:0007669"/>
    <property type="project" value="UniProtKB-UniRule"/>
</dbReference>
<dbReference type="EC" id="5.2.1.8" evidence="3 11"/>
<keyword evidence="9 11" id="KW-0131">Cell cycle</keyword>
<dbReference type="GO" id="GO:0043022">
    <property type="term" value="F:ribosome binding"/>
    <property type="evidence" value="ECO:0007669"/>
    <property type="project" value="TreeGrafter"/>
</dbReference>
<dbReference type="Gene3D" id="1.10.3120.10">
    <property type="entry name" value="Trigger factor, C-terminal domain"/>
    <property type="match status" value="1"/>
</dbReference>
<comment type="similarity">
    <text evidence="2 11 13">Belongs to the FKBP-type PPIase family. Tig subfamily.</text>
</comment>
<sequence>MNYEVKKLENSRVEILIKLEGEEVKKYTKEVVNKIRGKAEIPGFRKGKAPDSVILKQFEEAVKEELAEKAVNSNYGTILDKEGLKPIDYANIMKVESTEDKIEVVLTVDVMPEVKVGQYKGLEIEKEKFELKDEHVEEELRKLQDKSGKLKEVAEGEEAKLDDTVSINFEGFVDGVAFEGGKGENYDLKLGSHSFIDNFEDQIVGHKVGDEFDVSVNFPEQYKEDLAGKAAIFKVKVNAIKRMELPELNDEFAKEAGFETLADLKEKKEIEIRERENSKIENGFINTILEKIKAGSEIEIPEALIKQEVKARIAEYEAQLQSQGISIDLYLSMNQMKKEDLEAQLRPIAADKVKVDLIINEIAKLENVEVKEEEIEERMAEVAKYYGMEIEKLRAELKAKGNYENFLESLKLEKITQKTIDLLVSETIEK</sequence>
<evidence type="ECO:0000256" key="1">
    <source>
        <dbReference type="ARBA" id="ARBA00000971"/>
    </source>
</evidence>
<evidence type="ECO:0000259" key="15">
    <source>
        <dbReference type="PROSITE" id="PS50059"/>
    </source>
</evidence>
<proteinExistence type="inferred from homology"/>
<evidence type="ECO:0000256" key="5">
    <source>
        <dbReference type="ARBA" id="ARBA00022618"/>
    </source>
</evidence>
<dbReference type="RefSeq" id="WP_307904900.1">
    <property type="nucleotide sequence ID" value="NZ_AP027059.1"/>
</dbReference>
<dbReference type="InterPro" id="IPR036611">
    <property type="entry name" value="Trigger_fac_ribosome-bd_sf"/>
</dbReference>
<evidence type="ECO:0000256" key="8">
    <source>
        <dbReference type="ARBA" id="ARBA00023235"/>
    </source>
</evidence>
<dbReference type="PROSITE" id="PS50059">
    <property type="entry name" value="FKBP_PPIASE"/>
    <property type="match status" value="1"/>
</dbReference>
<keyword evidence="5 11" id="KW-0132">Cell division</keyword>
<dbReference type="SUPFAM" id="SSF109998">
    <property type="entry name" value="Triger factor/SurA peptide-binding domain-like"/>
    <property type="match status" value="1"/>
</dbReference>
<evidence type="ECO:0000256" key="13">
    <source>
        <dbReference type="RuleBase" id="RU003914"/>
    </source>
</evidence>
<dbReference type="AlphaFoldDB" id="A0AAU9D1T4"/>
<dbReference type="GO" id="GO:0051301">
    <property type="term" value="P:cell division"/>
    <property type="evidence" value="ECO:0007669"/>
    <property type="project" value="UniProtKB-KW"/>
</dbReference>
<dbReference type="GO" id="GO:0005737">
    <property type="term" value="C:cytoplasm"/>
    <property type="evidence" value="ECO:0007669"/>
    <property type="project" value="UniProtKB-SubCell"/>
</dbReference>
<evidence type="ECO:0000256" key="10">
    <source>
        <dbReference type="ARBA" id="ARBA00029986"/>
    </source>
</evidence>
<organism evidence="16 17">
    <name type="scientific">Haliovirga abyssi</name>
    <dbReference type="NCBI Taxonomy" id="2996794"/>
    <lineage>
        <taxon>Bacteria</taxon>
        <taxon>Fusobacteriati</taxon>
        <taxon>Fusobacteriota</taxon>
        <taxon>Fusobacteriia</taxon>
        <taxon>Fusobacteriales</taxon>
        <taxon>Haliovirgaceae</taxon>
        <taxon>Haliovirga</taxon>
    </lineage>
</organism>
<name>A0AAU9D1T4_9FUSO</name>
<dbReference type="InterPro" id="IPR008881">
    <property type="entry name" value="Trigger_fac_ribosome-bd_bac"/>
</dbReference>
<protein>
    <recommendedName>
        <fullName evidence="4 11">Trigger factor</fullName>
        <shortName evidence="11">TF</shortName>
        <ecNumber evidence="3 11">5.2.1.8</ecNumber>
    </recommendedName>
    <alternativeName>
        <fullName evidence="10 11">PPIase</fullName>
    </alternativeName>
</protein>
<dbReference type="Pfam" id="PF05698">
    <property type="entry name" value="Trigger_C"/>
    <property type="match status" value="1"/>
</dbReference>
<dbReference type="Pfam" id="PF00254">
    <property type="entry name" value="FKBP_C"/>
    <property type="match status" value="1"/>
</dbReference>
<dbReference type="GO" id="GO:0051083">
    <property type="term" value="P:'de novo' cotranslational protein folding"/>
    <property type="evidence" value="ECO:0007669"/>
    <property type="project" value="TreeGrafter"/>
</dbReference>
<gene>
    <name evidence="11 16" type="primary">tig</name>
    <name evidence="16" type="ORF">HLVA_05300</name>
</gene>
<dbReference type="InterPro" id="IPR005215">
    <property type="entry name" value="Trig_fac"/>
</dbReference>
<keyword evidence="11" id="KW-0963">Cytoplasm</keyword>
<dbReference type="KEGG" id="haby:HLVA_05300"/>
<evidence type="ECO:0000256" key="6">
    <source>
        <dbReference type="ARBA" id="ARBA00023110"/>
    </source>
</evidence>
<keyword evidence="7 11" id="KW-0143">Chaperone</keyword>
<dbReference type="Pfam" id="PF05697">
    <property type="entry name" value="Trigger_N"/>
    <property type="match status" value="1"/>
</dbReference>
<evidence type="ECO:0000256" key="9">
    <source>
        <dbReference type="ARBA" id="ARBA00023306"/>
    </source>
</evidence>
<dbReference type="NCBIfam" id="TIGR00115">
    <property type="entry name" value="tig"/>
    <property type="match status" value="1"/>
</dbReference>
<evidence type="ECO:0000256" key="14">
    <source>
        <dbReference type="SAM" id="Coils"/>
    </source>
</evidence>
<dbReference type="Gene3D" id="3.10.50.40">
    <property type="match status" value="1"/>
</dbReference>
<dbReference type="InterPro" id="IPR027304">
    <property type="entry name" value="Trigger_fact/SurA_dom_sf"/>
</dbReference>
<dbReference type="EMBL" id="AP027059">
    <property type="protein sequence ID" value="BDU49961.1"/>
    <property type="molecule type" value="Genomic_DNA"/>
</dbReference>
<keyword evidence="6 11" id="KW-0697">Rotamase</keyword>
<evidence type="ECO:0000256" key="7">
    <source>
        <dbReference type="ARBA" id="ARBA00023186"/>
    </source>
</evidence>
<dbReference type="Proteomes" id="UP001321582">
    <property type="component" value="Chromosome"/>
</dbReference>
<comment type="subcellular location">
    <subcellularLocation>
        <location evidence="11">Cytoplasm</location>
    </subcellularLocation>
    <text evidence="11">About half TF is bound to the ribosome near the polypeptide exit tunnel while the other half is free in the cytoplasm.</text>
</comment>
<dbReference type="SUPFAM" id="SSF102735">
    <property type="entry name" value="Trigger factor ribosome-binding domain"/>
    <property type="match status" value="1"/>
</dbReference>
<dbReference type="GO" id="GO:0043335">
    <property type="term" value="P:protein unfolding"/>
    <property type="evidence" value="ECO:0007669"/>
    <property type="project" value="TreeGrafter"/>
</dbReference>
<feature type="domain" description="PPIase FKBP-type" evidence="15">
    <location>
        <begin position="162"/>
        <end position="249"/>
    </location>
</feature>
<comment type="domain">
    <text evidence="11">Consists of 3 domains; the N-terminus binds the ribosome, the middle domain has PPIase activity, while the C-terminus has intrinsic chaperone activity on its own.</text>
</comment>
<dbReference type="Gene3D" id="3.30.70.1050">
    <property type="entry name" value="Trigger factor ribosome-binding domain"/>
    <property type="match status" value="1"/>
</dbReference>
<dbReference type="PANTHER" id="PTHR30560:SF3">
    <property type="entry name" value="TRIGGER FACTOR-LIKE PROTEIN TIG, CHLOROPLASTIC"/>
    <property type="match status" value="1"/>
</dbReference>
<reference evidence="16 17" key="1">
    <citation type="submission" date="2022-11" db="EMBL/GenBank/DDBJ databases">
        <title>Haliovirga abyssi gen. nov., sp. nov., a mesophilic fermentative bacterium isolated from the Iheya North hydrothermal field and the proposal of Haliovirgaceae fam. nov.</title>
        <authorList>
            <person name="Miyazaki U."/>
            <person name="Tame A."/>
            <person name="Miyazaki J."/>
            <person name="Takai K."/>
            <person name="Sawayama S."/>
            <person name="Kitajima M."/>
            <person name="Okamoto A."/>
            <person name="Nakagawa S."/>
        </authorList>
    </citation>
    <scope>NUCLEOTIDE SEQUENCE [LARGE SCALE GENOMIC DNA]</scope>
    <source>
        <strain evidence="16 17">IC12</strain>
    </source>
</reference>
<keyword evidence="14" id="KW-0175">Coiled coil</keyword>
<evidence type="ECO:0000256" key="3">
    <source>
        <dbReference type="ARBA" id="ARBA00013194"/>
    </source>
</evidence>
<keyword evidence="8 11" id="KW-0413">Isomerase</keyword>
<comment type="catalytic activity">
    <reaction evidence="1 11 12">
        <text>[protein]-peptidylproline (omega=180) = [protein]-peptidylproline (omega=0)</text>
        <dbReference type="Rhea" id="RHEA:16237"/>
        <dbReference type="Rhea" id="RHEA-COMP:10747"/>
        <dbReference type="Rhea" id="RHEA-COMP:10748"/>
        <dbReference type="ChEBI" id="CHEBI:83833"/>
        <dbReference type="ChEBI" id="CHEBI:83834"/>
        <dbReference type="EC" id="5.2.1.8"/>
    </reaction>
</comment>
<evidence type="ECO:0000256" key="12">
    <source>
        <dbReference type="PROSITE-ProRule" id="PRU00277"/>
    </source>
</evidence>
<dbReference type="PIRSF" id="PIRSF003095">
    <property type="entry name" value="Trigger_factor"/>
    <property type="match status" value="1"/>
</dbReference>
<accession>A0AAU9D1T4</accession>
<dbReference type="SUPFAM" id="SSF54534">
    <property type="entry name" value="FKBP-like"/>
    <property type="match status" value="1"/>
</dbReference>
<dbReference type="FunFam" id="3.10.50.40:FF:000001">
    <property type="entry name" value="Trigger factor"/>
    <property type="match status" value="1"/>
</dbReference>
<dbReference type="HAMAP" id="MF_00303">
    <property type="entry name" value="Trigger_factor_Tig"/>
    <property type="match status" value="1"/>
</dbReference>